<dbReference type="Pfam" id="PF01263">
    <property type="entry name" value="Aldose_epim"/>
    <property type="match status" value="1"/>
</dbReference>
<evidence type="ECO:0000256" key="3">
    <source>
        <dbReference type="ARBA" id="ARBA00023235"/>
    </source>
</evidence>
<dbReference type="SUPFAM" id="SSF74650">
    <property type="entry name" value="Galactose mutarotase-like"/>
    <property type="match status" value="1"/>
</dbReference>
<evidence type="ECO:0000313" key="7">
    <source>
        <dbReference type="Proteomes" id="UP000626370"/>
    </source>
</evidence>
<keyword evidence="4 5" id="KW-0119">Carbohydrate metabolism</keyword>
<keyword evidence="7" id="KW-1185">Reference proteome</keyword>
<dbReference type="EMBL" id="BNAH01000006">
    <property type="protein sequence ID" value="GHE88954.1"/>
    <property type="molecule type" value="Genomic_DNA"/>
</dbReference>
<comment type="similarity">
    <text evidence="2 5">Belongs to the aldose epimerase family.</text>
</comment>
<dbReference type="NCBIfam" id="NF008277">
    <property type="entry name" value="PRK11055.1"/>
    <property type="match status" value="1"/>
</dbReference>
<evidence type="ECO:0000256" key="2">
    <source>
        <dbReference type="ARBA" id="ARBA00006206"/>
    </source>
</evidence>
<dbReference type="PIRSF" id="PIRSF005096">
    <property type="entry name" value="GALM"/>
    <property type="match status" value="1"/>
</dbReference>
<evidence type="ECO:0000313" key="6">
    <source>
        <dbReference type="EMBL" id="GHE88954.1"/>
    </source>
</evidence>
<sequence>MTNAKNLTTHEVKSIVLHNSFGMSVEIINYGARIKSIKFPVNGQPTEMVVGYDDAENYINEPFYLGATCGRVCNRISKGKFTLNNIDYQLPINSDENCLHGGIDNFSMRYWQINEQQLSDSSVCLHLVSEDGDQGFPGEVSASVIYELTDDNKLKIHYNANTTKATPINLTNHAYFHLGEASCQTLLLQINASAYLQRNENAMPTGDFLSVANTDFDFRSSQAIGPRQLASNNQELKSLNCYDHCYVLDSTAIQETKAELISKQNNVRMRLYTDQPSLQLYSAYYLTKPFYPYQGVCLEAQNYTDAVNISHFPNCVLQPNEQYKKNIIYAFENTQ</sequence>
<name>A0ABQ3IQN2_9GAMM</name>
<evidence type="ECO:0000256" key="4">
    <source>
        <dbReference type="ARBA" id="ARBA00023277"/>
    </source>
</evidence>
<evidence type="ECO:0000256" key="5">
    <source>
        <dbReference type="PIRNR" id="PIRNR005096"/>
    </source>
</evidence>
<gene>
    <name evidence="6" type="primary">galM</name>
    <name evidence="6" type="ORF">GCM10011501_17990</name>
</gene>
<protein>
    <recommendedName>
        <fullName evidence="5">Aldose 1-epimerase</fullName>
        <ecNumber evidence="5">5.1.3.3</ecNumber>
    </recommendedName>
</protein>
<dbReference type="InterPro" id="IPR014718">
    <property type="entry name" value="GH-type_carb-bd"/>
</dbReference>
<organism evidence="6 7">
    <name type="scientific">Thalassotalea profundi</name>
    <dbReference type="NCBI Taxonomy" id="2036687"/>
    <lineage>
        <taxon>Bacteria</taxon>
        <taxon>Pseudomonadati</taxon>
        <taxon>Pseudomonadota</taxon>
        <taxon>Gammaproteobacteria</taxon>
        <taxon>Alteromonadales</taxon>
        <taxon>Colwelliaceae</taxon>
        <taxon>Thalassotalea</taxon>
    </lineage>
</organism>
<comment type="caution">
    <text evidence="6">The sequence shown here is derived from an EMBL/GenBank/DDBJ whole genome shotgun (WGS) entry which is preliminary data.</text>
</comment>
<dbReference type="PANTHER" id="PTHR10091">
    <property type="entry name" value="ALDOSE-1-EPIMERASE"/>
    <property type="match status" value="1"/>
</dbReference>
<dbReference type="InterPro" id="IPR015443">
    <property type="entry name" value="Aldose_1-epimerase"/>
</dbReference>
<dbReference type="Proteomes" id="UP000626370">
    <property type="component" value="Unassembled WGS sequence"/>
</dbReference>
<proteinExistence type="inferred from homology"/>
<dbReference type="PANTHER" id="PTHR10091:SF0">
    <property type="entry name" value="GALACTOSE MUTAROTASE"/>
    <property type="match status" value="1"/>
</dbReference>
<dbReference type="Gene3D" id="2.70.98.10">
    <property type="match status" value="1"/>
</dbReference>
<dbReference type="InterPro" id="IPR008183">
    <property type="entry name" value="Aldose_1/G6P_1-epimerase"/>
</dbReference>
<comment type="pathway">
    <text evidence="1 5">Carbohydrate metabolism; hexose metabolism.</text>
</comment>
<evidence type="ECO:0000256" key="1">
    <source>
        <dbReference type="ARBA" id="ARBA00005028"/>
    </source>
</evidence>
<dbReference type="EC" id="5.1.3.3" evidence="5"/>
<dbReference type="CDD" id="cd09019">
    <property type="entry name" value="galactose_mutarotase_like"/>
    <property type="match status" value="1"/>
</dbReference>
<accession>A0ABQ3IQN2</accession>
<dbReference type="InterPro" id="IPR011013">
    <property type="entry name" value="Gal_mutarotase_sf_dom"/>
</dbReference>
<keyword evidence="3 5" id="KW-0413">Isomerase</keyword>
<comment type="catalytic activity">
    <reaction evidence="5">
        <text>alpha-D-glucose = beta-D-glucose</text>
        <dbReference type="Rhea" id="RHEA:10264"/>
        <dbReference type="ChEBI" id="CHEBI:15903"/>
        <dbReference type="ChEBI" id="CHEBI:17925"/>
        <dbReference type="EC" id="5.1.3.3"/>
    </reaction>
</comment>
<reference evidence="7" key="1">
    <citation type="journal article" date="2019" name="Int. J. Syst. Evol. Microbiol.">
        <title>The Global Catalogue of Microorganisms (GCM) 10K type strain sequencing project: providing services to taxonomists for standard genome sequencing and annotation.</title>
        <authorList>
            <consortium name="The Broad Institute Genomics Platform"/>
            <consortium name="The Broad Institute Genome Sequencing Center for Infectious Disease"/>
            <person name="Wu L."/>
            <person name="Ma J."/>
        </authorList>
    </citation>
    <scope>NUCLEOTIDE SEQUENCE [LARGE SCALE GENOMIC DNA]</scope>
    <source>
        <strain evidence="7">CGMCC 1.15922</strain>
    </source>
</reference>
<dbReference type="InterPro" id="IPR047215">
    <property type="entry name" value="Galactose_mutarotase-like"/>
</dbReference>
<dbReference type="RefSeq" id="WP_189377935.1">
    <property type="nucleotide sequence ID" value="NZ_BNAH01000006.1"/>
</dbReference>